<dbReference type="GO" id="GO:0015074">
    <property type="term" value="P:DNA integration"/>
    <property type="evidence" value="ECO:0007669"/>
    <property type="project" value="InterPro"/>
</dbReference>
<dbReference type="InterPro" id="IPR050900">
    <property type="entry name" value="Transposase_IS3/IS150/IS904"/>
</dbReference>
<evidence type="ECO:0000259" key="2">
    <source>
        <dbReference type="Pfam" id="PF13276"/>
    </source>
</evidence>
<dbReference type="Proteomes" id="UP000013117">
    <property type="component" value="Unassembled WGS sequence"/>
</dbReference>
<dbReference type="PATRIC" id="fig|1120926.3.peg.2224"/>
<keyword evidence="4" id="KW-1185">Reference proteome</keyword>
<dbReference type="InterPro" id="IPR036397">
    <property type="entry name" value="RNaseH_sf"/>
</dbReference>
<dbReference type="InterPro" id="IPR012337">
    <property type="entry name" value="RNaseH-like_sf"/>
</dbReference>
<dbReference type="HOGENOM" id="CLU_027402_21_2_6"/>
<dbReference type="InterPro" id="IPR025948">
    <property type="entry name" value="HTH-like_dom"/>
</dbReference>
<dbReference type="Pfam" id="PF13276">
    <property type="entry name" value="HTH_21"/>
    <property type="match status" value="1"/>
</dbReference>
<dbReference type="Gene3D" id="3.30.420.10">
    <property type="entry name" value="Ribonuclease H-like superfamily/Ribonuclease H"/>
    <property type="match status" value="1"/>
</dbReference>
<dbReference type="eggNOG" id="COG2801">
    <property type="taxonomic scope" value="Bacteria"/>
</dbReference>
<dbReference type="Pfam" id="PF00665">
    <property type="entry name" value="rve"/>
    <property type="match status" value="1"/>
</dbReference>
<dbReference type="EMBL" id="APPN01000069">
    <property type="protein sequence ID" value="ENV33279.1"/>
    <property type="molecule type" value="Genomic_DNA"/>
</dbReference>
<evidence type="ECO:0000259" key="1">
    <source>
        <dbReference type="Pfam" id="PF00665"/>
    </source>
</evidence>
<proteinExistence type="predicted"/>
<feature type="domain" description="HTH-like" evidence="2">
    <location>
        <begin position="27"/>
        <end position="82"/>
    </location>
</feature>
<sequence>MCRVLRITRASYYAWLHEPKSGRTIENKLFFQLVLSSYDASYGIYGYRRIMLDLKELGESCGPNCVLTITKNNGIAAVRGYKKHKSYGRGRPQIVRPNHLNREFVVNTPNTSWVTDITYIRTWQGWLYLAVVLDLYSRKVIGWSMKPTLAKDIFWMHFSWHCGDVGQMSLDHTFRSRLTIQQRRLAKILSEA</sequence>
<dbReference type="AlphaFoldDB" id="N8ZHP5"/>
<dbReference type="PANTHER" id="PTHR46889:SF4">
    <property type="entry name" value="TRANSPOSASE INSO FOR INSERTION SEQUENCE ELEMENT IS911B-RELATED"/>
    <property type="match status" value="1"/>
</dbReference>
<reference evidence="3 4" key="1">
    <citation type="submission" date="2013-02" db="EMBL/GenBank/DDBJ databases">
        <title>The Genome Sequence of Acinetobacter gerneri CIP 107464.</title>
        <authorList>
            <consortium name="The Broad Institute Genome Sequencing Platform"/>
            <consortium name="The Broad Institute Genome Sequencing Center for Infectious Disease"/>
            <person name="Cerqueira G."/>
            <person name="Feldgarden M."/>
            <person name="Courvalin P."/>
            <person name="Perichon B."/>
            <person name="Grillot-Courvalin C."/>
            <person name="Clermont D."/>
            <person name="Rocha E."/>
            <person name="Yoon E.-J."/>
            <person name="Nemec A."/>
            <person name="Walker B."/>
            <person name="Young S.K."/>
            <person name="Zeng Q."/>
            <person name="Gargeya S."/>
            <person name="Fitzgerald M."/>
            <person name="Haas B."/>
            <person name="Abouelleil A."/>
            <person name="Alvarado L."/>
            <person name="Arachchi H.M."/>
            <person name="Berlin A.M."/>
            <person name="Chapman S.B."/>
            <person name="Dewar J."/>
            <person name="Goldberg J."/>
            <person name="Griggs A."/>
            <person name="Gujja S."/>
            <person name="Hansen M."/>
            <person name="Howarth C."/>
            <person name="Imamovic A."/>
            <person name="Larimer J."/>
            <person name="McCowan C."/>
            <person name="Murphy C."/>
            <person name="Neiman D."/>
            <person name="Pearson M."/>
            <person name="Priest M."/>
            <person name="Roberts A."/>
            <person name="Saif S."/>
            <person name="Shea T."/>
            <person name="Sisk P."/>
            <person name="Sykes S."/>
            <person name="Wortman J."/>
            <person name="Nusbaum C."/>
            <person name="Birren B."/>
        </authorList>
    </citation>
    <scope>NUCLEOTIDE SEQUENCE [LARGE SCALE GENOMIC DNA]</scope>
    <source>
        <strain evidence="3 4">CIP 107464</strain>
    </source>
</reference>
<dbReference type="GO" id="GO:0003676">
    <property type="term" value="F:nucleic acid binding"/>
    <property type="evidence" value="ECO:0007669"/>
    <property type="project" value="InterPro"/>
</dbReference>
<organism evidence="3 4">
    <name type="scientific">Acinetobacter gerneri DSM 14967 = CIP 107464 = MTCC 9824</name>
    <dbReference type="NCBI Taxonomy" id="1120926"/>
    <lineage>
        <taxon>Bacteria</taxon>
        <taxon>Pseudomonadati</taxon>
        <taxon>Pseudomonadota</taxon>
        <taxon>Gammaproteobacteria</taxon>
        <taxon>Moraxellales</taxon>
        <taxon>Moraxellaceae</taxon>
        <taxon>Acinetobacter</taxon>
    </lineage>
</organism>
<gene>
    <name evidence="3" type="ORF">F960_02306</name>
</gene>
<dbReference type="STRING" id="202952.GCA_000747725_02308"/>
<dbReference type="PANTHER" id="PTHR46889">
    <property type="entry name" value="TRANSPOSASE INSF FOR INSERTION SEQUENCE IS3B-RELATED"/>
    <property type="match status" value="1"/>
</dbReference>
<dbReference type="InterPro" id="IPR001584">
    <property type="entry name" value="Integrase_cat-core"/>
</dbReference>
<dbReference type="SUPFAM" id="SSF53098">
    <property type="entry name" value="Ribonuclease H-like"/>
    <property type="match status" value="1"/>
</dbReference>
<evidence type="ECO:0000313" key="4">
    <source>
        <dbReference type="Proteomes" id="UP000013117"/>
    </source>
</evidence>
<protein>
    <submittedName>
        <fullName evidence="3">Uncharacterized protein</fullName>
    </submittedName>
</protein>
<comment type="caution">
    <text evidence="3">The sequence shown here is derived from an EMBL/GenBank/DDBJ whole genome shotgun (WGS) entry which is preliminary data.</text>
</comment>
<feature type="domain" description="Integrase catalytic" evidence="1">
    <location>
        <begin position="108"/>
        <end position="146"/>
    </location>
</feature>
<accession>N8ZHP5</accession>
<evidence type="ECO:0000313" key="3">
    <source>
        <dbReference type="EMBL" id="ENV33279.1"/>
    </source>
</evidence>
<name>N8ZHP5_9GAMM</name>